<accession>A0ACC3NJ17</accession>
<protein>
    <submittedName>
        <fullName evidence="1">Uncharacterized protein</fullName>
    </submittedName>
</protein>
<reference evidence="1" key="1">
    <citation type="submission" date="2023-07" db="EMBL/GenBank/DDBJ databases">
        <title>Black Yeasts Isolated from many extreme environments.</title>
        <authorList>
            <person name="Coleine C."/>
            <person name="Stajich J.E."/>
            <person name="Selbmann L."/>
        </authorList>
    </citation>
    <scope>NUCLEOTIDE SEQUENCE</scope>
    <source>
        <strain evidence="1">CCFEE 5714</strain>
    </source>
</reference>
<organism evidence="1 2">
    <name type="scientific">Vermiconidia calcicola</name>
    <dbReference type="NCBI Taxonomy" id="1690605"/>
    <lineage>
        <taxon>Eukaryota</taxon>
        <taxon>Fungi</taxon>
        <taxon>Dikarya</taxon>
        <taxon>Ascomycota</taxon>
        <taxon>Pezizomycotina</taxon>
        <taxon>Dothideomycetes</taxon>
        <taxon>Dothideomycetidae</taxon>
        <taxon>Mycosphaerellales</taxon>
        <taxon>Extremaceae</taxon>
        <taxon>Vermiconidia</taxon>
    </lineage>
</organism>
<evidence type="ECO:0000313" key="2">
    <source>
        <dbReference type="Proteomes" id="UP001281147"/>
    </source>
</evidence>
<name>A0ACC3NJ17_9PEZI</name>
<dbReference type="EMBL" id="JAUTXU010000037">
    <property type="protein sequence ID" value="KAK3717482.1"/>
    <property type="molecule type" value="Genomic_DNA"/>
</dbReference>
<sequence>MHSSFVALALMAASALAAPHARRQAASDNEVHVILQSQATETGSQTAYDYVPSPKSLAPVGSSGPFETIEIAVGANVAQQNLRCQALDMAGAPLIAVRGNNTDITFSDAGKGAWTFKTPSEVHSIICDPAFEPIGADAFQVRVVLASSDLGSQTVFKDATRRSSSRPVGSSGPFETVEIFVGALVDPELRCQLRDQYNEAIIANRGPNKDTTFSDGGRKL</sequence>
<gene>
    <name evidence="1" type="ORF">LTR37_005872</name>
</gene>
<evidence type="ECO:0000313" key="1">
    <source>
        <dbReference type="EMBL" id="KAK3717482.1"/>
    </source>
</evidence>
<proteinExistence type="predicted"/>
<keyword evidence="2" id="KW-1185">Reference proteome</keyword>
<dbReference type="Proteomes" id="UP001281147">
    <property type="component" value="Unassembled WGS sequence"/>
</dbReference>
<comment type="caution">
    <text evidence="1">The sequence shown here is derived from an EMBL/GenBank/DDBJ whole genome shotgun (WGS) entry which is preliminary data.</text>
</comment>